<protein>
    <recommendedName>
        <fullName evidence="2">F-box protein At3g26010-like beta-propeller domain-containing protein</fullName>
    </recommendedName>
</protein>
<feature type="non-terminal residue" evidence="3">
    <location>
        <position position="1"/>
    </location>
</feature>
<dbReference type="PANTHER" id="PTHR35546:SF105">
    <property type="entry name" value="OS05G0139200 PROTEIN"/>
    <property type="match status" value="1"/>
</dbReference>
<accession>A0A5J9U6X2</accession>
<evidence type="ECO:0000313" key="3">
    <source>
        <dbReference type="EMBL" id="TVU18901.1"/>
    </source>
</evidence>
<evidence type="ECO:0000313" key="4">
    <source>
        <dbReference type="Proteomes" id="UP000324897"/>
    </source>
</evidence>
<keyword evidence="4" id="KW-1185">Reference proteome</keyword>
<proteinExistence type="predicted"/>
<comment type="caution">
    <text evidence="3">The sequence shown here is derived from an EMBL/GenBank/DDBJ whole genome shotgun (WGS) entry which is preliminary data.</text>
</comment>
<feature type="region of interest" description="Disordered" evidence="1">
    <location>
        <begin position="24"/>
        <end position="73"/>
    </location>
</feature>
<name>A0A5J9U6X2_9POAL</name>
<dbReference type="Pfam" id="PF24750">
    <property type="entry name" value="b-prop_At3g26010-like"/>
    <property type="match status" value="1"/>
</dbReference>
<reference evidence="3 4" key="1">
    <citation type="journal article" date="2019" name="Sci. Rep.">
        <title>A high-quality genome of Eragrostis curvula grass provides insights into Poaceae evolution and supports new strategies to enhance forage quality.</title>
        <authorList>
            <person name="Carballo J."/>
            <person name="Santos B.A.C.M."/>
            <person name="Zappacosta D."/>
            <person name="Garbus I."/>
            <person name="Selva J.P."/>
            <person name="Gallo C.A."/>
            <person name="Diaz A."/>
            <person name="Albertini E."/>
            <person name="Caccamo M."/>
            <person name="Echenique V."/>
        </authorList>
    </citation>
    <scope>NUCLEOTIDE SEQUENCE [LARGE SCALE GENOMIC DNA]</scope>
    <source>
        <strain evidence="4">cv. Victoria</strain>
        <tissue evidence="3">Leaf</tissue>
    </source>
</reference>
<organism evidence="3 4">
    <name type="scientific">Eragrostis curvula</name>
    <name type="common">weeping love grass</name>
    <dbReference type="NCBI Taxonomy" id="38414"/>
    <lineage>
        <taxon>Eukaryota</taxon>
        <taxon>Viridiplantae</taxon>
        <taxon>Streptophyta</taxon>
        <taxon>Embryophyta</taxon>
        <taxon>Tracheophyta</taxon>
        <taxon>Spermatophyta</taxon>
        <taxon>Magnoliopsida</taxon>
        <taxon>Liliopsida</taxon>
        <taxon>Poales</taxon>
        <taxon>Poaceae</taxon>
        <taxon>PACMAD clade</taxon>
        <taxon>Chloridoideae</taxon>
        <taxon>Eragrostideae</taxon>
        <taxon>Eragrostidinae</taxon>
        <taxon>Eragrostis</taxon>
    </lineage>
</organism>
<dbReference type="EMBL" id="RWGY01000029">
    <property type="protein sequence ID" value="TVU18901.1"/>
    <property type="molecule type" value="Genomic_DNA"/>
</dbReference>
<dbReference type="OrthoDB" id="738899at2759"/>
<dbReference type="Proteomes" id="UP000324897">
    <property type="component" value="Chromosome 7"/>
</dbReference>
<dbReference type="InterPro" id="IPR055290">
    <property type="entry name" value="At3g26010-like"/>
</dbReference>
<dbReference type="AlphaFoldDB" id="A0A5J9U6X2"/>
<gene>
    <name evidence="3" type="ORF">EJB05_35019</name>
</gene>
<evidence type="ECO:0000256" key="1">
    <source>
        <dbReference type="SAM" id="MobiDB-lite"/>
    </source>
</evidence>
<dbReference type="PANTHER" id="PTHR35546">
    <property type="entry name" value="F-BOX PROTEIN INTERACTION DOMAIN PROTEIN-RELATED"/>
    <property type="match status" value="1"/>
</dbReference>
<dbReference type="InterPro" id="IPR056592">
    <property type="entry name" value="Beta-prop_At3g26010-like"/>
</dbReference>
<evidence type="ECO:0000259" key="2">
    <source>
        <dbReference type="Pfam" id="PF24750"/>
    </source>
</evidence>
<dbReference type="Gramene" id="TVU18901">
    <property type="protein sequence ID" value="TVU18901"/>
    <property type="gene ID" value="EJB05_35019"/>
</dbReference>
<feature type="domain" description="F-box protein At3g26010-like beta-propeller" evidence="2">
    <location>
        <begin position="134"/>
        <end position="403"/>
    </location>
</feature>
<sequence length="468" mass="53033">MDEEELLGIESRLNEDITGGALQLGKKKLQRPPALQSPVSARSFTLHPHSEREPPVQRRRRHPSTPVHPGSSQLRIITDPLHRKRLPQTLAGFFYDDISGENDPDFIDPLGRSVSLVDPSFSFLTNLPGIGNIRLLHSCNGLFLFGHGPDKHDPLNYIVCNPATEQWVAVPSSGWTLPQLEDGEAGLAYIELRTYLLFDPAVSSHFHLVLFVRDGSIFLRVAAVYTYSSETRVWIDRTDEQRQQREGDEHQQLGTFGVVTLTSGTFFSGFLHLAVYHIQKDTGVIVAVDREGKTHKEMCLPEKPGHGGSKPVFIGQSQGCLHCITKHEEGKYLEIMIWVLEDYDKEEWVLKHSVSSSHLFGMNHSVYFDYEMVAIHPDRNLVYIALHLGRELVSYDMDNKKMHAICTLRRIYRRTITPYIPYFTELSVLTNGTETAVPGLSVEELGQDAEELMGHVKRLKKTVERFDL</sequence>